<name>A0ABR2S7P4_9ROSI</name>
<dbReference type="Proteomes" id="UP001396334">
    <property type="component" value="Unassembled WGS sequence"/>
</dbReference>
<protein>
    <submittedName>
        <fullName evidence="1">Uncharacterized protein</fullName>
    </submittedName>
</protein>
<organism evidence="1 2">
    <name type="scientific">Hibiscus sabdariffa</name>
    <name type="common">roselle</name>
    <dbReference type="NCBI Taxonomy" id="183260"/>
    <lineage>
        <taxon>Eukaryota</taxon>
        <taxon>Viridiplantae</taxon>
        <taxon>Streptophyta</taxon>
        <taxon>Embryophyta</taxon>
        <taxon>Tracheophyta</taxon>
        <taxon>Spermatophyta</taxon>
        <taxon>Magnoliopsida</taxon>
        <taxon>eudicotyledons</taxon>
        <taxon>Gunneridae</taxon>
        <taxon>Pentapetalae</taxon>
        <taxon>rosids</taxon>
        <taxon>malvids</taxon>
        <taxon>Malvales</taxon>
        <taxon>Malvaceae</taxon>
        <taxon>Malvoideae</taxon>
        <taxon>Hibiscus</taxon>
    </lineage>
</organism>
<gene>
    <name evidence="1" type="ORF">V6N11_011264</name>
</gene>
<accession>A0ABR2S7P4</accession>
<evidence type="ECO:0000313" key="2">
    <source>
        <dbReference type="Proteomes" id="UP001396334"/>
    </source>
</evidence>
<keyword evidence="2" id="KW-1185">Reference proteome</keyword>
<comment type="caution">
    <text evidence="1">The sequence shown here is derived from an EMBL/GenBank/DDBJ whole genome shotgun (WGS) entry which is preliminary data.</text>
</comment>
<sequence length="204" mass="21584">MYVSRHVVFNEEVFPAAVSSLSSSSPAASSEFQSFPFEHEISLGCPTPVSVEHTDTVASGGSPVSHSSESNETIGVFSEVAPNTEQQTVVATHRGSSSTGLVVDTSTVEAPAARLSATLEQSVENVEEVVFNNRGDVENVSGDIEHHEHGEDQSGYNALVANGTWELVALPDGRRAIGYGKEEWPECAPYAAIHVGAEALSRSN</sequence>
<proteinExistence type="predicted"/>
<evidence type="ECO:0000313" key="1">
    <source>
        <dbReference type="EMBL" id="KAK9021266.1"/>
    </source>
</evidence>
<dbReference type="EMBL" id="JBBPBN010000016">
    <property type="protein sequence ID" value="KAK9021266.1"/>
    <property type="molecule type" value="Genomic_DNA"/>
</dbReference>
<reference evidence="1 2" key="1">
    <citation type="journal article" date="2024" name="G3 (Bethesda)">
        <title>Genome assembly of Hibiscus sabdariffa L. provides insights into metabolisms of medicinal natural products.</title>
        <authorList>
            <person name="Kim T."/>
        </authorList>
    </citation>
    <scope>NUCLEOTIDE SEQUENCE [LARGE SCALE GENOMIC DNA]</scope>
    <source>
        <strain evidence="1">TK-2024</strain>
        <tissue evidence="1">Old leaves</tissue>
    </source>
</reference>